<evidence type="ECO:0000313" key="5">
    <source>
        <dbReference type="Proteomes" id="UP000663829"/>
    </source>
</evidence>
<proteinExistence type="predicted"/>
<feature type="non-terminal residue" evidence="2">
    <location>
        <position position="1"/>
    </location>
</feature>
<keyword evidence="5" id="KW-1185">Reference proteome</keyword>
<evidence type="ECO:0000313" key="1">
    <source>
        <dbReference type="EMBL" id="CAF1543791.1"/>
    </source>
</evidence>
<dbReference type="Proteomes" id="UP000681722">
    <property type="component" value="Unassembled WGS sequence"/>
</dbReference>
<sequence length="25" mass="2991">LTFIVDHQELPRIELIPLYDTFCQS</sequence>
<dbReference type="EMBL" id="CAJOBA010061659">
    <property type="protein sequence ID" value="CAF4332620.1"/>
    <property type="molecule type" value="Genomic_DNA"/>
</dbReference>
<evidence type="ECO:0000313" key="3">
    <source>
        <dbReference type="EMBL" id="CAF4332620.1"/>
    </source>
</evidence>
<dbReference type="EMBL" id="CAJOBC010095695">
    <property type="protein sequence ID" value="CAF4434353.1"/>
    <property type="molecule type" value="Genomic_DNA"/>
</dbReference>
<reference evidence="2" key="1">
    <citation type="submission" date="2021-02" db="EMBL/GenBank/DDBJ databases">
        <authorList>
            <person name="Nowell W R."/>
        </authorList>
    </citation>
    <scope>NUCLEOTIDE SEQUENCE</scope>
</reference>
<name>A0A815YHZ9_9BILA</name>
<dbReference type="Proteomes" id="UP000663829">
    <property type="component" value="Unassembled WGS sequence"/>
</dbReference>
<accession>A0A815YHZ9</accession>
<dbReference type="Proteomes" id="UP000677228">
    <property type="component" value="Unassembled WGS sequence"/>
</dbReference>
<evidence type="ECO:0000313" key="4">
    <source>
        <dbReference type="EMBL" id="CAF4434353.1"/>
    </source>
</evidence>
<dbReference type="AlphaFoldDB" id="A0A815YHZ9"/>
<gene>
    <name evidence="2" type="ORF">GPM918_LOCUS40393</name>
    <name evidence="1" type="ORF">OVA965_LOCUS38917</name>
    <name evidence="4" type="ORF">SRO942_LOCUS41335</name>
    <name evidence="3" type="ORF">TMI583_LOCUS40156</name>
</gene>
<dbReference type="Proteomes" id="UP000682733">
    <property type="component" value="Unassembled WGS sequence"/>
</dbReference>
<dbReference type="EMBL" id="CAJNOQ010029859">
    <property type="protein sequence ID" value="CAF1570964.1"/>
    <property type="molecule type" value="Genomic_DNA"/>
</dbReference>
<organism evidence="2 5">
    <name type="scientific">Didymodactylos carnosus</name>
    <dbReference type="NCBI Taxonomy" id="1234261"/>
    <lineage>
        <taxon>Eukaryota</taxon>
        <taxon>Metazoa</taxon>
        <taxon>Spiralia</taxon>
        <taxon>Gnathifera</taxon>
        <taxon>Rotifera</taxon>
        <taxon>Eurotatoria</taxon>
        <taxon>Bdelloidea</taxon>
        <taxon>Philodinida</taxon>
        <taxon>Philodinidae</taxon>
        <taxon>Didymodactylos</taxon>
    </lineage>
</organism>
<dbReference type="EMBL" id="CAJNOK010039286">
    <property type="protein sequence ID" value="CAF1543791.1"/>
    <property type="molecule type" value="Genomic_DNA"/>
</dbReference>
<evidence type="ECO:0000313" key="2">
    <source>
        <dbReference type="EMBL" id="CAF1570964.1"/>
    </source>
</evidence>
<comment type="caution">
    <text evidence="2">The sequence shown here is derived from an EMBL/GenBank/DDBJ whole genome shotgun (WGS) entry which is preliminary data.</text>
</comment>
<protein>
    <submittedName>
        <fullName evidence="2">Uncharacterized protein</fullName>
    </submittedName>
</protein>